<dbReference type="Proteomes" id="UP000091857">
    <property type="component" value="Chromosome 1"/>
</dbReference>
<keyword evidence="2" id="KW-1185">Reference proteome</keyword>
<evidence type="ECO:0000313" key="1">
    <source>
        <dbReference type="EMBL" id="KAG8662641.1"/>
    </source>
</evidence>
<gene>
    <name evidence="1" type="ORF">MANES_01G131701v8</name>
</gene>
<comment type="caution">
    <text evidence="1">The sequence shown here is derived from an EMBL/GenBank/DDBJ whole genome shotgun (WGS) entry which is preliminary data.</text>
</comment>
<organism evidence="1 2">
    <name type="scientific">Manihot esculenta</name>
    <name type="common">Cassava</name>
    <name type="synonym">Jatropha manihot</name>
    <dbReference type="NCBI Taxonomy" id="3983"/>
    <lineage>
        <taxon>Eukaryota</taxon>
        <taxon>Viridiplantae</taxon>
        <taxon>Streptophyta</taxon>
        <taxon>Embryophyta</taxon>
        <taxon>Tracheophyta</taxon>
        <taxon>Spermatophyta</taxon>
        <taxon>Magnoliopsida</taxon>
        <taxon>eudicotyledons</taxon>
        <taxon>Gunneridae</taxon>
        <taxon>Pentapetalae</taxon>
        <taxon>rosids</taxon>
        <taxon>fabids</taxon>
        <taxon>Malpighiales</taxon>
        <taxon>Euphorbiaceae</taxon>
        <taxon>Crotonoideae</taxon>
        <taxon>Manihoteae</taxon>
        <taxon>Manihot</taxon>
    </lineage>
</organism>
<evidence type="ECO:0000313" key="2">
    <source>
        <dbReference type="Proteomes" id="UP000091857"/>
    </source>
</evidence>
<accession>A0ACB7IDZ6</accession>
<protein>
    <submittedName>
        <fullName evidence="1">Uncharacterized protein</fullName>
    </submittedName>
</protein>
<proteinExistence type="predicted"/>
<sequence length="182" mass="20333">MKDYINGDIWDFERDIVVPGDRPVILGLDGGATSTICVCMPFLPFSSPLPDPLPVLSRAVTGCSNRNSVGEIAARETLEHVIADALSKSGSSRSAVQAVCLAVSGVNHPTDEQRILNWLRDIFPSHVKLYVQNDAVAALATGKWNNGKASWLCFDCWYRDYCLWIHRIWWRSSGCRCRTHLR</sequence>
<name>A0ACB7IDZ6_MANES</name>
<reference evidence="2" key="1">
    <citation type="journal article" date="2016" name="Nat. Biotechnol.">
        <title>Sequencing wild and cultivated cassava and related species reveals extensive interspecific hybridization and genetic diversity.</title>
        <authorList>
            <person name="Bredeson J.V."/>
            <person name="Lyons J.B."/>
            <person name="Prochnik S.E."/>
            <person name="Wu G.A."/>
            <person name="Ha C.M."/>
            <person name="Edsinger-Gonzales E."/>
            <person name="Grimwood J."/>
            <person name="Schmutz J."/>
            <person name="Rabbi I.Y."/>
            <person name="Egesi C."/>
            <person name="Nauluvula P."/>
            <person name="Lebot V."/>
            <person name="Ndunguru J."/>
            <person name="Mkamilo G."/>
            <person name="Bart R.S."/>
            <person name="Setter T.L."/>
            <person name="Gleadow R.M."/>
            <person name="Kulakow P."/>
            <person name="Ferguson M.E."/>
            <person name="Rounsley S."/>
            <person name="Rokhsar D.S."/>
        </authorList>
    </citation>
    <scope>NUCLEOTIDE SEQUENCE [LARGE SCALE GENOMIC DNA]</scope>
    <source>
        <strain evidence="2">cv. AM560-2</strain>
    </source>
</reference>
<dbReference type="EMBL" id="CM004387">
    <property type="protein sequence ID" value="KAG8662641.1"/>
    <property type="molecule type" value="Genomic_DNA"/>
</dbReference>